<dbReference type="EMBL" id="JAPEUY010000005">
    <property type="protein sequence ID" value="KAJ4373207.1"/>
    <property type="molecule type" value="Genomic_DNA"/>
</dbReference>
<feature type="compositionally biased region" description="Low complexity" evidence="1">
    <location>
        <begin position="370"/>
        <end position="400"/>
    </location>
</feature>
<feature type="compositionally biased region" description="Polar residues" evidence="1">
    <location>
        <begin position="543"/>
        <end position="556"/>
    </location>
</feature>
<feature type="compositionally biased region" description="Polar residues" evidence="1">
    <location>
        <begin position="137"/>
        <end position="148"/>
    </location>
</feature>
<feature type="compositionally biased region" description="Polar residues" evidence="1">
    <location>
        <begin position="339"/>
        <end position="352"/>
    </location>
</feature>
<dbReference type="PANTHER" id="PTHR48139">
    <property type="entry name" value="SI:DKEY-56M19.5"/>
    <property type="match status" value="1"/>
</dbReference>
<dbReference type="Proteomes" id="UP001140560">
    <property type="component" value="Unassembled WGS sequence"/>
</dbReference>
<evidence type="ECO:0008006" key="4">
    <source>
        <dbReference type="Google" id="ProtNLM"/>
    </source>
</evidence>
<organism evidence="2 3">
    <name type="scientific">Neocucurbitaria cava</name>
    <dbReference type="NCBI Taxonomy" id="798079"/>
    <lineage>
        <taxon>Eukaryota</taxon>
        <taxon>Fungi</taxon>
        <taxon>Dikarya</taxon>
        <taxon>Ascomycota</taxon>
        <taxon>Pezizomycotina</taxon>
        <taxon>Dothideomycetes</taxon>
        <taxon>Pleosporomycetidae</taxon>
        <taxon>Pleosporales</taxon>
        <taxon>Pleosporineae</taxon>
        <taxon>Cucurbitariaceae</taxon>
        <taxon>Neocucurbitaria</taxon>
    </lineage>
</organism>
<keyword evidence="3" id="KW-1185">Reference proteome</keyword>
<evidence type="ECO:0000256" key="1">
    <source>
        <dbReference type="SAM" id="MobiDB-lite"/>
    </source>
</evidence>
<name>A0A9W8YBY8_9PLEO</name>
<sequence>MPLPWSKSNRSHNSVDTPSSGQPSPVPSGKRAGGRPVVRAADEQALAVNNEAASQRYPPSGGQQPPPQTQQPPVQQQQIPAGVPPDQFRQQQQQQQFPQRSTSQAHRLSAHLDQVPQNYQQQPGPPQPSPGLDQNRRGSYQPQSSPQVYVQEPKKQSLRSRIVGNFTGHKDDDSAKQTQKNGVGRRQSVRKSGDPGLQEYQTADGNRLHASQQQQQQQWQQRQGSSPHLPASNEQDEDNLDPFLQQDGHDTPQVPPKDLQYQQLQQQQQFAPNPRQEPYSRPPLGRVSTEGSYQTQGGVDHYSPDQHQGQGLQQPQQQQQTNQQQQYQGYQPPVQHPQNPNEYQAFNPQNVPSPLLGNAQLHGQGQELTQQQKNYYQYQQQQQQQQQQQVAQQIQGQSPQDNSPQSIHYQQQQQFVPQPPPQPHKGQDLQQQQPQSIRPPSQQQPELQHPQATRQLPQIVQQGQQIDTQHLQQLRPPSSQQQLAPPSPLQPQPYQTYDAQQGKHPQQPEPHAQNTTPPQQGQDNMAPSGHGSARNTLRKVNDGGQQQPGAPSRESSLLQQAPAQGQPLGQPPVSPGLASFDANVVPTASQGQPYRGEKGQQGHQGGEMGRATPPPRSATTDMTDEEIEKMMKEHEVLREKYQKVKRYFFEQQTQVHQLQNTLANQRLSLSRTSWDDSEYATRFNRLDGLIAQLSFSIRKEWKSIPQWLHVVVNKTAVETGKQEMTAVGRAFISHWLVENIFEKYFHPDLEPGFSTQLQSIALNIRRFSPACHSAEDEDSLAAKVINWRLATLEGLADLLRAPQAATNRQTLTETLNEKLIASLQMHLNDPAPPDLNGGVPMIVELAISIAQHLPLESREVHIEYFLPGHSIVPEFMKIESGIPALTAPLADPDEADRASVRSAASKVHEDNASIAEQEQQAQQQQAQPGGQGLKEDKKRGMFGFGSTKKPSGPPANLGKRESSLGQGGSQQSLTQNPPGSSGGPKDEPPPPRVRIAVGFAVQIRGKSILIKAPVFST</sequence>
<feature type="compositionally biased region" description="Polar residues" evidence="1">
    <location>
        <begin position="1"/>
        <end position="17"/>
    </location>
</feature>
<proteinExistence type="predicted"/>
<dbReference type="PANTHER" id="PTHR48139:SF1">
    <property type="entry name" value="FIBROUS SHEATH CABYR-BINDING PROTEIN"/>
    <property type="match status" value="1"/>
</dbReference>
<feature type="region of interest" description="Disordered" evidence="1">
    <location>
        <begin position="889"/>
        <end position="995"/>
    </location>
</feature>
<feature type="compositionally biased region" description="Low complexity" evidence="1">
    <location>
        <begin position="259"/>
        <end position="269"/>
    </location>
</feature>
<reference evidence="2" key="1">
    <citation type="submission" date="2022-10" db="EMBL/GenBank/DDBJ databases">
        <title>Tapping the CABI collections for fungal endophytes: first genome assemblies for Collariella, Neodidymelliopsis, Ascochyta clinopodiicola, Didymella pomorum, Didymosphaeria variabile, Neocosmospora piperis and Neocucurbitaria cava.</title>
        <authorList>
            <person name="Hill R."/>
        </authorList>
    </citation>
    <scope>NUCLEOTIDE SEQUENCE</scope>
    <source>
        <strain evidence="2">IMI 356814</strain>
    </source>
</reference>
<feature type="compositionally biased region" description="Low complexity" evidence="1">
    <location>
        <begin position="18"/>
        <end position="29"/>
    </location>
</feature>
<dbReference type="AlphaFoldDB" id="A0A9W8YBY8"/>
<feature type="compositionally biased region" description="Low complexity" evidence="1">
    <location>
        <begin position="455"/>
        <end position="484"/>
    </location>
</feature>
<feature type="compositionally biased region" description="Low complexity" evidence="1">
    <location>
        <begin position="212"/>
        <end position="223"/>
    </location>
</feature>
<evidence type="ECO:0000313" key="2">
    <source>
        <dbReference type="EMBL" id="KAJ4373207.1"/>
    </source>
</evidence>
<evidence type="ECO:0000313" key="3">
    <source>
        <dbReference type="Proteomes" id="UP001140560"/>
    </source>
</evidence>
<feature type="compositionally biased region" description="Low complexity" evidence="1">
    <location>
        <begin position="428"/>
        <end position="445"/>
    </location>
</feature>
<accession>A0A9W8YBY8</accession>
<feature type="region of interest" description="Disordered" evidence="1">
    <location>
        <begin position="1"/>
        <end position="621"/>
    </location>
</feature>
<dbReference type="OrthoDB" id="4155914at2759"/>
<comment type="caution">
    <text evidence="2">The sequence shown here is derived from an EMBL/GenBank/DDBJ whole genome shotgun (WGS) entry which is preliminary data.</text>
</comment>
<feature type="compositionally biased region" description="Low complexity" evidence="1">
    <location>
        <begin position="71"/>
        <end position="104"/>
    </location>
</feature>
<feature type="compositionally biased region" description="Low complexity" evidence="1">
    <location>
        <begin position="915"/>
        <end position="928"/>
    </location>
</feature>
<feature type="compositionally biased region" description="Low complexity" evidence="1">
    <location>
        <begin position="306"/>
        <end position="338"/>
    </location>
</feature>
<feature type="compositionally biased region" description="Low complexity" evidence="1">
    <location>
        <begin position="557"/>
        <end position="568"/>
    </location>
</feature>
<gene>
    <name evidence="2" type="ORF">N0V83_003500</name>
</gene>
<protein>
    <recommendedName>
        <fullName evidence="4">PAT1 multi-domain protein</fullName>
    </recommendedName>
</protein>
<feature type="compositionally biased region" description="Polar residues" evidence="1">
    <location>
        <begin position="512"/>
        <end position="525"/>
    </location>
</feature>